<dbReference type="Proteomes" id="UP000037660">
    <property type="component" value="Unassembled WGS sequence"/>
</dbReference>
<dbReference type="PANTHER" id="PTHR43884">
    <property type="entry name" value="ACYL-COA DEHYDROGENASE"/>
    <property type="match status" value="1"/>
</dbReference>
<evidence type="ECO:0000313" key="7">
    <source>
        <dbReference type="EMBL" id="GAP35846.1"/>
    </source>
</evidence>
<dbReference type="RefSeq" id="WP_054019879.1">
    <property type="nucleotide sequence ID" value="NZ_BBYR01000029.1"/>
</dbReference>
<evidence type="ECO:0000259" key="6">
    <source>
        <dbReference type="Pfam" id="PF02771"/>
    </source>
</evidence>
<dbReference type="InterPro" id="IPR009100">
    <property type="entry name" value="AcylCoA_DH/oxidase_NM_dom_sf"/>
</dbReference>
<dbReference type="Pfam" id="PF00441">
    <property type="entry name" value="Acyl-CoA_dh_1"/>
    <property type="match status" value="1"/>
</dbReference>
<dbReference type="SUPFAM" id="SSF47203">
    <property type="entry name" value="Acyl-CoA dehydrogenase C-terminal domain-like"/>
    <property type="match status" value="1"/>
</dbReference>
<dbReference type="EMBL" id="BBYR01000029">
    <property type="protein sequence ID" value="GAP35846.1"/>
    <property type="molecule type" value="Genomic_DNA"/>
</dbReference>
<dbReference type="SUPFAM" id="SSF56645">
    <property type="entry name" value="Acyl-CoA dehydrogenase NM domain-like"/>
    <property type="match status" value="1"/>
</dbReference>
<sequence length="392" mass="41852">MDSTATDVMSLTDAMRRIARDIAAPAADDVDARARFPEETLNALRRARLLGAPVPTALGGAGLTIAEQGALCAELGQHCSNSAMVLAMHYNQLACLTRHHADRPELTAWLRAQVEHQWLIGSMTSEVGTFGDTRSSICAVETDAEAGRFRLVKEATTGSYCAQADAILVTARRTAESPASDQVLVLLARDQLALTQTTTWDTLGMRGTCSPGFRMEGAAPLAQVLPVPYADISAQTMLPYSHILWASLWWGIAAGAHAKAAAFVRGQARKAPGTVPPTAQRLAELNVELQAMGHQWRAVAADYDATVARGADAEFGQMGWALKLNALKISASDAVPRLVHGALQIVGILGYKNDSPFSLGRPYRDALSASLMVSNERIASKSAAMLLVYKDS</sequence>
<keyword evidence="7" id="KW-0560">Oxidoreductase</keyword>
<evidence type="ECO:0000256" key="2">
    <source>
        <dbReference type="ARBA" id="ARBA00009347"/>
    </source>
</evidence>
<name>A0A0K8NZN7_PISS1</name>
<dbReference type="InterPro" id="IPR013786">
    <property type="entry name" value="AcylCoA_DH/ox_N"/>
</dbReference>
<dbReference type="STRING" id="1547922.ISF6_1619"/>
<gene>
    <name evidence="7" type="ORF">ISF6_1619</name>
</gene>
<keyword evidence="3" id="KW-0285">Flavoprotein</keyword>
<comment type="cofactor">
    <cofactor evidence="1">
        <name>FAD</name>
        <dbReference type="ChEBI" id="CHEBI:57692"/>
    </cofactor>
</comment>
<dbReference type="InterPro" id="IPR009075">
    <property type="entry name" value="AcylCo_DH/oxidase_C"/>
</dbReference>
<keyword evidence="8" id="KW-1185">Reference proteome</keyword>
<dbReference type="GO" id="GO:0016937">
    <property type="term" value="F:short-chain fatty acyl-CoA dehydrogenase activity"/>
    <property type="evidence" value="ECO:0007669"/>
    <property type="project" value="UniProtKB-EC"/>
</dbReference>
<dbReference type="Gene3D" id="2.40.110.10">
    <property type="entry name" value="Butyryl-CoA Dehydrogenase, subunit A, domain 2"/>
    <property type="match status" value="1"/>
</dbReference>
<evidence type="ECO:0000259" key="5">
    <source>
        <dbReference type="Pfam" id="PF00441"/>
    </source>
</evidence>
<feature type="domain" description="Acyl-CoA dehydrogenase/oxidase C-terminal" evidence="5">
    <location>
        <begin position="234"/>
        <end position="370"/>
    </location>
</feature>
<evidence type="ECO:0000256" key="4">
    <source>
        <dbReference type="ARBA" id="ARBA00022827"/>
    </source>
</evidence>
<evidence type="ECO:0000256" key="1">
    <source>
        <dbReference type="ARBA" id="ARBA00001974"/>
    </source>
</evidence>
<comment type="similarity">
    <text evidence="2">Belongs to the acyl-CoA dehydrogenase family.</text>
</comment>
<feature type="domain" description="Acyl-CoA dehydrogenase/oxidase N-terminal" evidence="6">
    <location>
        <begin position="11"/>
        <end position="96"/>
    </location>
</feature>
<dbReference type="Gene3D" id="1.20.140.10">
    <property type="entry name" value="Butyryl-CoA Dehydrogenase, subunit A, domain 3"/>
    <property type="match status" value="1"/>
</dbReference>
<dbReference type="GO" id="GO:0050660">
    <property type="term" value="F:flavin adenine dinucleotide binding"/>
    <property type="evidence" value="ECO:0007669"/>
    <property type="project" value="InterPro"/>
</dbReference>
<keyword evidence="4" id="KW-0274">FAD</keyword>
<reference evidence="8" key="1">
    <citation type="submission" date="2015-07" db="EMBL/GenBank/DDBJ databases">
        <title>Discovery of a poly(ethylene terephthalate assimilation.</title>
        <authorList>
            <person name="Yoshida S."/>
            <person name="Hiraga K."/>
            <person name="Takehana T."/>
            <person name="Taniguchi I."/>
            <person name="Yamaji H."/>
            <person name="Maeda Y."/>
            <person name="Toyohara K."/>
            <person name="Miyamoto K."/>
            <person name="Kimura Y."/>
            <person name="Oda K."/>
        </authorList>
    </citation>
    <scope>NUCLEOTIDE SEQUENCE [LARGE SCALE GENOMIC DNA]</scope>
    <source>
        <strain evidence="8">NBRC 110686 / TISTR 2288 / 201-F6</strain>
    </source>
</reference>
<proteinExistence type="inferred from homology"/>
<accession>A0A0K8NZN7</accession>
<dbReference type="EC" id="1.3.8.1" evidence="7"/>
<dbReference type="Gene3D" id="1.10.540.10">
    <property type="entry name" value="Acyl-CoA dehydrogenase/oxidase, N-terminal domain"/>
    <property type="match status" value="1"/>
</dbReference>
<reference evidence="7 8" key="2">
    <citation type="journal article" date="2016" name="Science">
        <title>A bacterium that degrades and assimilates poly(ethylene terephthalate).</title>
        <authorList>
            <person name="Yoshida S."/>
            <person name="Hiraga K."/>
            <person name="Takehana T."/>
            <person name="Taniguchi I."/>
            <person name="Yamaji H."/>
            <person name="Maeda Y."/>
            <person name="Toyohara K."/>
            <person name="Miyamoto K."/>
            <person name="Kimura Y."/>
            <person name="Oda K."/>
        </authorList>
    </citation>
    <scope>NUCLEOTIDE SEQUENCE [LARGE SCALE GENOMIC DNA]</scope>
    <source>
        <strain evidence="8">NBRC 110686 / TISTR 2288 / 201-F6</strain>
    </source>
</reference>
<dbReference type="PANTHER" id="PTHR43884:SF12">
    <property type="entry name" value="ISOVALERYL-COA DEHYDROGENASE, MITOCHONDRIAL-RELATED"/>
    <property type="match status" value="1"/>
</dbReference>
<dbReference type="InterPro" id="IPR037069">
    <property type="entry name" value="AcylCoA_DH/ox_N_sf"/>
</dbReference>
<dbReference type="AlphaFoldDB" id="A0A0K8NZN7"/>
<dbReference type="PIRSF" id="PIRSF016578">
    <property type="entry name" value="HsaA"/>
    <property type="match status" value="1"/>
</dbReference>
<dbReference type="InterPro" id="IPR046373">
    <property type="entry name" value="Acyl-CoA_Oxase/DH_mid-dom_sf"/>
</dbReference>
<evidence type="ECO:0000256" key="3">
    <source>
        <dbReference type="ARBA" id="ARBA00022630"/>
    </source>
</evidence>
<dbReference type="InterPro" id="IPR036250">
    <property type="entry name" value="AcylCo_DH-like_C"/>
</dbReference>
<comment type="caution">
    <text evidence="7">The sequence shown here is derived from an EMBL/GenBank/DDBJ whole genome shotgun (WGS) entry which is preliminary data.</text>
</comment>
<organism evidence="7 8">
    <name type="scientific">Piscinibacter sakaiensis</name>
    <name type="common">Ideonella sakaiensis</name>
    <dbReference type="NCBI Taxonomy" id="1547922"/>
    <lineage>
        <taxon>Bacteria</taxon>
        <taxon>Pseudomonadati</taxon>
        <taxon>Pseudomonadota</taxon>
        <taxon>Betaproteobacteria</taxon>
        <taxon>Burkholderiales</taxon>
        <taxon>Sphaerotilaceae</taxon>
        <taxon>Piscinibacter</taxon>
    </lineage>
</organism>
<protein>
    <submittedName>
        <fullName evidence="7">Acyl-CoA dehydrogenase, short-chain specific</fullName>
        <ecNumber evidence="7">1.3.8.1</ecNumber>
    </submittedName>
</protein>
<evidence type="ECO:0000313" key="8">
    <source>
        <dbReference type="Proteomes" id="UP000037660"/>
    </source>
</evidence>
<dbReference type="Pfam" id="PF02771">
    <property type="entry name" value="Acyl-CoA_dh_N"/>
    <property type="match status" value="1"/>
</dbReference>